<reference evidence="2 3" key="1">
    <citation type="submission" date="2017-04" db="EMBL/GenBank/DDBJ databases">
        <title>Draft genome sequence of Zooshikella ganghwensis VG4 isolated from Red Sea sediments.</title>
        <authorList>
            <person name="Rehman Z."/>
            <person name="Alam I."/>
            <person name="Kamau A."/>
            <person name="Bajic V."/>
            <person name="Leiknes T."/>
        </authorList>
    </citation>
    <scope>NUCLEOTIDE SEQUENCE [LARGE SCALE GENOMIC DNA]</scope>
    <source>
        <strain evidence="2 3">VG4</strain>
    </source>
</reference>
<name>A0A4P9VQJ0_9GAMM</name>
<organism evidence="2 3">
    <name type="scientific">Zooshikella ganghwensis</name>
    <dbReference type="NCBI Taxonomy" id="202772"/>
    <lineage>
        <taxon>Bacteria</taxon>
        <taxon>Pseudomonadati</taxon>
        <taxon>Pseudomonadota</taxon>
        <taxon>Gammaproteobacteria</taxon>
        <taxon>Oceanospirillales</taxon>
        <taxon>Zooshikellaceae</taxon>
        <taxon>Zooshikella</taxon>
    </lineage>
</organism>
<dbReference type="EMBL" id="NDXW01000001">
    <property type="protein sequence ID" value="RDH44352.1"/>
    <property type="molecule type" value="Genomic_DNA"/>
</dbReference>
<accession>A0A4P9VQJ0</accession>
<sequence>MKSLVISSLTLFLSLSCWGETVNIADQKQQSQVGDLPHHGLTEQQVRHQFGEPKATHSVGQPTITRWEYDKFTVYFDRQQVLHSVVHRNP</sequence>
<evidence type="ECO:0008006" key="4">
    <source>
        <dbReference type="Google" id="ProtNLM"/>
    </source>
</evidence>
<evidence type="ECO:0000313" key="2">
    <source>
        <dbReference type="EMBL" id="RDH44352.1"/>
    </source>
</evidence>
<proteinExistence type="predicted"/>
<protein>
    <recommendedName>
        <fullName evidence="4">Outer membrane protein assembly factor BamE</fullName>
    </recommendedName>
</protein>
<feature type="signal peptide" evidence="1">
    <location>
        <begin position="1"/>
        <end position="19"/>
    </location>
</feature>
<comment type="caution">
    <text evidence="2">The sequence shown here is derived from an EMBL/GenBank/DDBJ whole genome shotgun (WGS) entry which is preliminary data.</text>
</comment>
<dbReference type="PROSITE" id="PS51257">
    <property type="entry name" value="PROKAR_LIPOPROTEIN"/>
    <property type="match status" value="1"/>
</dbReference>
<dbReference type="AlphaFoldDB" id="A0A4P9VQJ0"/>
<evidence type="ECO:0000256" key="1">
    <source>
        <dbReference type="SAM" id="SignalP"/>
    </source>
</evidence>
<keyword evidence="3" id="KW-1185">Reference proteome</keyword>
<evidence type="ECO:0000313" key="3">
    <source>
        <dbReference type="Proteomes" id="UP000257039"/>
    </source>
</evidence>
<dbReference type="Proteomes" id="UP000257039">
    <property type="component" value="Unassembled WGS sequence"/>
</dbReference>
<feature type="chain" id="PRO_5020752712" description="Outer membrane protein assembly factor BamE" evidence="1">
    <location>
        <begin position="20"/>
        <end position="90"/>
    </location>
</feature>
<keyword evidence="1" id="KW-0732">Signal</keyword>
<dbReference type="RefSeq" id="WP_038290906.1">
    <property type="nucleotide sequence ID" value="NZ_JAEVHG010000003.1"/>
</dbReference>
<gene>
    <name evidence="2" type="ORF">B9G39_13365</name>
</gene>